<accession>A0A923HDB6</accession>
<feature type="chain" id="PRO_5037748693" evidence="1">
    <location>
        <begin position="24"/>
        <end position="91"/>
    </location>
</feature>
<feature type="signal peptide" evidence="1">
    <location>
        <begin position="1"/>
        <end position="23"/>
    </location>
</feature>
<dbReference type="Proteomes" id="UP000634011">
    <property type="component" value="Unassembled WGS sequence"/>
</dbReference>
<dbReference type="EMBL" id="JACOFV010000008">
    <property type="protein sequence ID" value="MBC3862447.1"/>
    <property type="molecule type" value="Genomic_DNA"/>
</dbReference>
<organism evidence="2 3">
    <name type="scientific">Undibacterium jejuense</name>
    <dbReference type="NCBI Taxonomy" id="1344949"/>
    <lineage>
        <taxon>Bacteria</taxon>
        <taxon>Pseudomonadati</taxon>
        <taxon>Pseudomonadota</taxon>
        <taxon>Betaproteobacteria</taxon>
        <taxon>Burkholderiales</taxon>
        <taxon>Oxalobacteraceae</taxon>
        <taxon>Undibacterium</taxon>
    </lineage>
</organism>
<dbReference type="Pfam" id="PF06649">
    <property type="entry name" value="DUF1161"/>
    <property type="match status" value="1"/>
</dbReference>
<name>A0A923HDB6_9BURK</name>
<evidence type="ECO:0000313" key="2">
    <source>
        <dbReference type="EMBL" id="MBC3862447.1"/>
    </source>
</evidence>
<gene>
    <name evidence="2" type="ORF">H8K32_10085</name>
</gene>
<comment type="caution">
    <text evidence="2">The sequence shown here is derived from an EMBL/GenBank/DDBJ whole genome shotgun (WGS) entry which is preliminary data.</text>
</comment>
<sequence>MNKRVLTTSLLLSLMLSSTSVLAAVTSCDAIMDKINAKLEHKNVNDYSLKVISKDTETSLRVVGVCEGGSKKIIYKKHKAKKSEKADKTEE</sequence>
<proteinExistence type="predicted"/>
<protein>
    <submittedName>
        <fullName evidence="2">DUF1161 domain-containing protein</fullName>
    </submittedName>
</protein>
<evidence type="ECO:0000256" key="1">
    <source>
        <dbReference type="SAM" id="SignalP"/>
    </source>
</evidence>
<keyword evidence="3" id="KW-1185">Reference proteome</keyword>
<dbReference type="InterPro" id="IPR010595">
    <property type="entry name" value="DUF1161"/>
</dbReference>
<dbReference type="RefSeq" id="WP_186912373.1">
    <property type="nucleotide sequence ID" value="NZ_JACOFV010000008.1"/>
</dbReference>
<reference evidence="2" key="1">
    <citation type="submission" date="2020-08" db="EMBL/GenBank/DDBJ databases">
        <title>Novel species isolated from subtropical streams in China.</title>
        <authorList>
            <person name="Lu H."/>
        </authorList>
    </citation>
    <scope>NUCLEOTIDE SEQUENCE</scope>
    <source>
        <strain evidence="2">KACC 12607</strain>
    </source>
</reference>
<evidence type="ECO:0000313" key="3">
    <source>
        <dbReference type="Proteomes" id="UP000634011"/>
    </source>
</evidence>
<keyword evidence="1" id="KW-0732">Signal</keyword>
<dbReference type="PROSITE" id="PS51257">
    <property type="entry name" value="PROKAR_LIPOPROTEIN"/>
    <property type="match status" value="1"/>
</dbReference>
<dbReference type="AlphaFoldDB" id="A0A923HDB6"/>